<dbReference type="EMBL" id="AEGP01000066">
    <property type="protein sequence ID" value="EGG41143.1"/>
    <property type="molecule type" value="Genomic_DNA"/>
</dbReference>
<dbReference type="STRING" id="886738.Nlim_1950"/>
<proteinExistence type="predicted"/>
<keyword evidence="1" id="KW-0812">Transmembrane</keyword>
<evidence type="ECO:0000313" key="2">
    <source>
        <dbReference type="EMBL" id="EGG41143.1"/>
    </source>
</evidence>
<name>F3KNG8_9ARCH</name>
<comment type="caution">
    <text evidence="2">The sequence shown here is derived from an EMBL/GenBank/DDBJ whole genome shotgun (WGS) entry which is preliminary data.</text>
</comment>
<dbReference type="AlphaFoldDB" id="F3KNG8"/>
<organism evidence="2">
    <name type="scientific">Candidatus Nitrosarchaeum limnium SFB1</name>
    <dbReference type="NCBI Taxonomy" id="886738"/>
    <lineage>
        <taxon>Archaea</taxon>
        <taxon>Nitrososphaerota</taxon>
        <taxon>Nitrososphaeria</taxon>
        <taxon>Nitrosopumilales</taxon>
        <taxon>Nitrosopumilaceae</taxon>
        <taxon>Nitrosarchaeum</taxon>
    </lineage>
</organism>
<keyword evidence="1" id="KW-1133">Transmembrane helix</keyword>
<dbReference type="Proteomes" id="UP000004348">
    <property type="component" value="Chromosome"/>
</dbReference>
<sequence>MKLKLIMFFILLLIIPVNYGYSELQLLTVNQVYSEGEPLFVYGKGQPNETLIIRLIAPDKTIPKFDQFETNEDGTFEHVLMVWPKSSPNLPFGTYTVEIISTQQNGLSKKIDVKFTSSTDLVSVPIERHLNTLVFAPETAAINVPFRVFVQVTSDGLLIGDDPAKLLQTTHVHLPSGKVETLANNFSTLHQGLYYTDYVPKEEGTYVFHVVTFNEGTISHGSVATNVLSQDLGGISNQIIKLNSVLEETSTELTTLKSEISGFGNTLESASGNIDKSVTSVSKSVNNIEEASSQLNSLFFPIVASIGIIVALQIAILARRR</sequence>
<dbReference type="HOGENOM" id="CLU_862225_0_0_2"/>
<reference evidence="2" key="1">
    <citation type="journal article" date="2011" name="PLoS ONE">
        <title>Genome of a low-salinity ammonia-oxidizing archaeon determined by single-cell and metagenomic analysis.</title>
        <authorList>
            <person name="Blainey P.C."/>
            <person name="Mosier A.C."/>
            <person name="Potanina A."/>
            <person name="Francis C.A."/>
            <person name="Quake S.R."/>
        </authorList>
    </citation>
    <scope>NUCLEOTIDE SEQUENCE [LARGE SCALE GENOMIC DNA]</scope>
    <source>
        <strain evidence="2">SFB1</strain>
    </source>
</reference>
<accession>F3KNG8</accession>
<dbReference type="PATRIC" id="fig|886738.10.peg.2081"/>
<evidence type="ECO:0000256" key="1">
    <source>
        <dbReference type="SAM" id="Phobius"/>
    </source>
</evidence>
<protein>
    <submittedName>
        <fullName evidence="2">Uncharacterized protein</fullName>
    </submittedName>
</protein>
<gene>
    <name evidence="2" type="ORF">Nlim_1950</name>
</gene>
<feature type="transmembrane region" description="Helical" evidence="1">
    <location>
        <begin position="298"/>
        <end position="318"/>
    </location>
</feature>
<keyword evidence="1" id="KW-0472">Membrane</keyword>